<comment type="caution">
    <text evidence="1">The sequence shown here is derived from an EMBL/GenBank/DDBJ whole genome shotgun (WGS) entry which is preliminary data.</text>
</comment>
<dbReference type="EMBL" id="NSLJ01000004">
    <property type="protein sequence ID" value="PDP44697.1"/>
    <property type="molecule type" value="Genomic_DNA"/>
</dbReference>
<sequence>MNLEEFNEYLRNIPEKINEVAPTIVAETAVEYYKQRFEEKAFDGKEWDKGKPKKRGSLLVESGNLMNSIRPAEVGPERVVISAGNAHVPYAKVHNEGFDGEVTVKSHIRRKKGSNPRKNKNVLYGGDALVTEHKRNMHVVKRQFLGESKELADRIKTRLDDAIDNIL</sequence>
<dbReference type="RefSeq" id="WP_097530851.1">
    <property type="nucleotide sequence ID" value="NZ_CALHNL010000078.1"/>
</dbReference>
<organism evidence="1 2">
    <name type="scientific">Tannerella forsythia</name>
    <name type="common">Bacteroides forsythus</name>
    <dbReference type="NCBI Taxonomy" id="28112"/>
    <lineage>
        <taxon>Bacteria</taxon>
        <taxon>Pseudomonadati</taxon>
        <taxon>Bacteroidota</taxon>
        <taxon>Bacteroidia</taxon>
        <taxon>Bacteroidales</taxon>
        <taxon>Tannerellaceae</taxon>
        <taxon>Tannerella</taxon>
    </lineage>
</organism>
<protein>
    <recommendedName>
        <fullName evidence="3">Phage virion morphogenesis family protein</fullName>
    </recommendedName>
</protein>
<reference evidence="1 2" key="1">
    <citation type="submission" date="2017-09" db="EMBL/GenBank/DDBJ databases">
        <title>Phase variable restriction modification systems are present in the genome sequences of periodontal pathogens Prevotella intermedia, Tannerella forsythia and Porphyromonas gingivalis.</title>
        <authorList>
            <person name="Haigh R.D."/>
            <person name="Crawford L."/>
            <person name="Ralph J."/>
            <person name="Wanford J."/>
            <person name="Vartoukian S.R."/>
            <person name="Hijazib K."/>
            <person name="Wade W."/>
            <person name="Oggioni M.R."/>
        </authorList>
    </citation>
    <scope>NUCLEOTIDE SEQUENCE [LARGE SCALE GENOMIC DNA]</scope>
    <source>
        <strain evidence="1 2">WW11663</strain>
    </source>
</reference>
<dbReference type="Pfam" id="PF05069">
    <property type="entry name" value="Phage_tail_S"/>
    <property type="match status" value="1"/>
</dbReference>
<name>A0A2A6EAH8_TANFO</name>
<evidence type="ECO:0008006" key="3">
    <source>
        <dbReference type="Google" id="ProtNLM"/>
    </source>
</evidence>
<accession>A0A2A6EAH8</accession>
<gene>
    <name evidence="1" type="ORF">CLI86_02135</name>
</gene>
<evidence type="ECO:0000313" key="2">
    <source>
        <dbReference type="Proteomes" id="UP000219259"/>
    </source>
</evidence>
<evidence type="ECO:0000313" key="1">
    <source>
        <dbReference type="EMBL" id="PDP44697.1"/>
    </source>
</evidence>
<proteinExistence type="predicted"/>
<dbReference type="InterPro" id="IPR006522">
    <property type="entry name" value="Phage_virion_morphogenesis"/>
</dbReference>
<dbReference type="AlphaFoldDB" id="A0A2A6EAH8"/>
<dbReference type="Proteomes" id="UP000219259">
    <property type="component" value="Unassembled WGS sequence"/>
</dbReference>